<dbReference type="Proteomes" id="UP001165541">
    <property type="component" value="Unassembled WGS sequence"/>
</dbReference>
<dbReference type="InterPro" id="IPR036926">
    <property type="entry name" value="Thymidate_synth/dCMP_Mease_sf"/>
</dbReference>
<protein>
    <submittedName>
        <fullName evidence="1">Thymidylate synthase</fullName>
    </submittedName>
</protein>
<dbReference type="SUPFAM" id="SSF55831">
    <property type="entry name" value="Thymidylate synthase/dCMP hydroxymethylase"/>
    <property type="match status" value="1"/>
</dbReference>
<sequence length="279" mass="30719">MTPLFITSDNLSAAWSRVYLHILDHPGKEISPLIVSITGFDKDGRPQEDASVRAALDAVLTGMEAVSVDDAAFTIFPQRLWLMARGDRKRLFQMYCDWAFPSYQKSNRKLNGRGLYFERLVKFGSGPESGNQLEWILSQYEKSPAIRRSMLQASVFDPARDHVAQAQVVFPCLQHVSFLPTKNGLAMNAFYATQQLLYRAYGNFLGLAQLGAFMAHEMGMPLVQLNLTAGVEKLDGMPKTSRKLDLLTAAARACVSAEDAAEQAARPGTAREGKAVAAA</sequence>
<evidence type="ECO:0000313" key="2">
    <source>
        <dbReference type="Proteomes" id="UP001165541"/>
    </source>
</evidence>
<keyword evidence="2" id="KW-1185">Reference proteome</keyword>
<name>A0ABT0YKU3_9BURK</name>
<proteinExistence type="predicted"/>
<gene>
    <name evidence="1" type="ORF">M8A51_07395</name>
</gene>
<organism evidence="1 2">
    <name type="scientific">Caldimonas mangrovi</name>
    <dbReference type="NCBI Taxonomy" id="2944811"/>
    <lineage>
        <taxon>Bacteria</taxon>
        <taxon>Pseudomonadati</taxon>
        <taxon>Pseudomonadota</taxon>
        <taxon>Betaproteobacteria</taxon>
        <taxon>Burkholderiales</taxon>
        <taxon>Sphaerotilaceae</taxon>
        <taxon>Caldimonas</taxon>
    </lineage>
</organism>
<dbReference type="Gene3D" id="3.30.572.10">
    <property type="entry name" value="Thymidylate synthase/dCMP hydroxymethylase domain"/>
    <property type="match status" value="1"/>
</dbReference>
<accession>A0ABT0YKU3</accession>
<reference evidence="1" key="1">
    <citation type="submission" date="2022-05" db="EMBL/GenBank/DDBJ databases">
        <title>Schlegelella sp. nov., isolated from mangrove soil.</title>
        <authorList>
            <person name="Liu Y."/>
            <person name="Ge X."/>
            <person name="Liu W."/>
        </authorList>
    </citation>
    <scope>NUCLEOTIDE SEQUENCE</scope>
    <source>
        <strain evidence="1">S2-27</strain>
    </source>
</reference>
<comment type="caution">
    <text evidence="1">The sequence shown here is derived from an EMBL/GenBank/DDBJ whole genome shotgun (WGS) entry which is preliminary data.</text>
</comment>
<dbReference type="RefSeq" id="WP_251777547.1">
    <property type="nucleotide sequence ID" value="NZ_JAMKFE010000003.1"/>
</dbReference>
<evidence type="ECO:0000313" key="1">
    <source>
        <dbReference type="EMBL" id="MCM5679355.1"/>
    </source>
</evidence>
<dbReference type="EMBL" id="JAMKFE010000003">
    <property type="protein sequence ID" value="MCM5679355.1"/>
    <property type="molecule type" value="Genomic_DNA"/>
</dbReference>